<evidence type="ECO:0000313" key="3">
    <source>
        <dbReference type="Proteomes" id="UP001595897"/>
    </source>
</evidence>
<feature type="region of interest" description="Disordered" evidence="1">
    <location>
        <begin position="337"/>
        <end position="390"/>
    </location>
</feature>
<feature type="compositionally biased region" description="Low complexity" evidence="1">
    <location>
        <begin position="144"/>
        <end position="154"/>
    </location>
</feature>
<organism evidence="2 3">
    <name type="scientific">Glaciecola siphonariae</name>
    <dbReference type="NCBI Taxonomy" id="521012"/>
    <lineage>
        <taxon>Bacteria</taxon>
        <taxon>Pseudomonadati</taxon>
        <taxon>Pseudomonadota</taxon>
        <taxon>Gammaproteobacteria</taxon>
        <taxon>Alteromonadales</taxon>
        <taxon>Alteromonadaceae</taxon>
        <taxon>Glaciecola</taxon>
    </lineage>
</organism>
<dbReference type="RefSeq" id="WP_382408340.1">
    <property type="nucleotide sequence ID" value="NZ_JBHSGU010000003.1"/>
</dbReference>
<proteinExistence type="predicted"/>
<gene>
    <name evidence="2" type="ORF">ACFO4O_10675</name>
</gene>
<keyword evidence="3" id="KW-1185">Reference proteome</keyword>
<feature type="compositionally biased region" description="Polar residues" evidence="1">
    <location>
        <begin position="347"/>
        <end position="365"/>
    </location>
</feature>
<reference evidence="3" key="1">
    <citation type="journal article" date="2019" name="Int. J. Syst. Evol. Microbiol.">
        <title>The Global Catalogue of Microorganisms (GCM) 10K type strain sequencing project: providing services to taxonomists for standard genome sequencing and annotation.</title>
        <authorList>
            <consortium name="The Broad Institute Genomics Platform"/>
            <consortium name="The Broad Institute Genome Sequencing Center for Infectious Disease"/>
            <person name="Wu L."/>
            <person name="Ma J."/>
        </authorList>
    </citation>
    <scope>NUCLEOTIDE SEQUENCE [LARGE SCALE GENOMIC DNA]</scope>
    <source>
        <strain evidence="3">KACC 12507</strain>
    </source>
</reference>
<comment type="caution">
    <text evidence="2">The sequence shown here is derived from an EMBL/GenBank/DDBJ whole genome shotgun (WGS) entry which is preliminary data.</text>
</comment>
<feature type="compositionally biased region" description="Basic and acidic residues" evidence="1">
    <location>
        <begin position="367"/>
        <end position="390"/>
    </location>
</feature>
<accession>A0ABV9LXP4</accession>
<feature type="region of interest" description="Disordered" evidence="1">
    <location>
        <begin position="144"/>
        <end position="212"/>
    </location>
</feature>
<sequence>MSYDVFKFVALRPPEATKAKNDKNTITLASVTSSEAFTIYSQLNRVSKKPTEFKAAVSEIGADKALSALMISGVDAALINKVIAVSDLDSDDVVVLNNDTTNATSDNINPIVNSLQPNTVLSATVNPNLARFFRNNRFEGVRLNNGNALNEGNNDTALDEGSAGNVLNEGDNDSALNEGSGSNSLDEGSDDNVLDEGPILPDLDNAFEEGPGIDDKISEEDIDTMPSFFRPVGVGDLQVVQQDLYRYELGEIAYVENVLASEFRERSHKQSNEQEVTLFEEEETEHYMETNLQSSERFELQLASKEEIEKRTKNELSINVSGSYGPTVEVKAGMQFSQENAKRSSNERSSQFAQEVTESAVQRTQSRIKESRNEVQRSKTEQSNIHRFDNTKSSEHIAGVYRYVDKIYKMRLVNRGVRFFYEFYIPSPGAYLRQLSDNQRIKPEKNFPKKPALKIDDITPENYQSHVEKWGVRNAPVPPEPKGETMTEVASDADSGSNGAQKVRKEGSLLIERGYEVTSVNVSITAFKQHSTDPEVWVTMGSETLQKSGGWPTLSSDDDSTVFKFKSAKGQRGTLGFSLYARHDATVQFLIQVETKPTKRTMTEWKHKIYDAIFEAYQAQLSAAKAEYAETLANQSVGDVVDAPPDRLRELERDELKRLCLQLMGGEAKLAEERVTNESSWDTPLVMEKNEGPMLEGNLPISRKRLDPMAVEVRFAEQAFEWSNMSFTLYPYYWNEPNQWAKLVALKHADPLHANFLRSGIARVLVPVRLNFEDSVRDFVYRGRPALYSTEPANITDDRWLPLHQEMREATQRRQKGDIEVDTWLTRISTSLVMLDTNVQVDEHGHMMQRKNDEETD</sequence>
<evidence type="ECO:0000256" key="1">
    <source>
        <dbReference type="SAM" id="MobiDB-lite"/>
    </source>
</evidence>
<dbReference type="Proteomes" id="UP001595897">
    <property type="component" value="Unassembled WGS sequence"/>
</dbReference>
<name>A0ABV9LXP4_9ALTE</name>
<dbReference type="EMBL" id="JBHSGU010000003">
    <property type="protein sequence ID" value="MFC4700625.1"/>
    <property type="molecule type" value="Genomic_DNA"/>
</dbReference>
<feature type="compositionally biased region" description="Polar residues" evidence="1">
    <location>
        <begin position="174"/>
        <end position="186"/>
    </location>
</feature>
<feature type="region of interest" description="Disordered" evidence="1">
    <location>
        <begin position="472"/>
        <end position="502"/>
    </location>
</feature>
<evidence type="ECO:0000313" key="2">
    <source>
        <dbReference type="EMBL" id="MFC4700625.1"/>
    </source>
</evidence>
<protein>
    <submittedName>
        <fullName evidence="2">Uncharacterized protein</fullName>
    </submittedName>
</protein>